<dbReference type="Proteomes" id="UP001353858">
    <property type="component" value="Unassembled WGS sequence"/>
</dbReference>
<proteinExistence type="predicted"/>
<protein>
    <submittedName>
        <fullName evidence="2">Uncharacterized protein</fullName>
    </submittedName>
</protein>
<name>A0AAN7SHQ4_9COLE</name>
<evidence type="ECO:0000313" key="2">
    <source>
        <dbReference type="EMBL" id="KAK4881702.1"/>
    </source>
</evidence>
<reference evidence="3" key="1">
    <citation type="submission" date="2023-01" db="EMBL/GenBank/DDBJ databases">
        <title>Key to firefly adult light organ development and bioluminescence: homeobox transcription factors regulate luciferase expression and transportation to peroxisome.</title>
        <authorList>
            <person name="Fu X."/>
        </authorList>
    </citation>
    <scope>NUCLEOTIDE SEQUENCE [LARGE SCALE GENOMIC DNA]</scope>
</reference>
<dbReference type="EMBL" id="JARPUR010000002">
    <property type="protein sequence ID" value="KAK4881702.1"/>
    <property type="molecule type" value="Genomic_DNA"/>
</dbReference>
<sequence>MFKLMLCIFAAMVAVSFAAPEAKSKTLYLGVYELGYPAYYGYSSPKTLKGVKLGLLRFTTYSEKNSSYPLELPNNSSKHLTKSIMTNL</sequence>
<keyword evidence="1" id="KW-0732">Signal</keyword>
<organism evidence="2 3">
    <name type="scientific">Aquatica leii</name>
    <dbReference type="NCBI Taxonomy" id="1421715"/>
    <lineage>
        <taxon>Eukaryota</taxon>
        <taxon>Metazoa</taxon>
        <taxon>Ecdysozoa</taxon>
        <taxon>Arthropoda</taxon>
        <taxon>Hexapoda</taxon>
        <taxon>Insecta</taxon>
        <taxon>Pterygota</taxon>
        <taxon>Neoptera</taxon>
        <taxon>Endopterygota</taxon>
        <taxon>Coleoptera</taxon>
        <taxon>Polyphaga</taxon>
        <taxon>Elateriformia</taxon>
        <taxon>Elateroidea</taxon>
        <taxon>Lampyridae</taxon>
        <taxon>Luciolinae</taxon>
        <taxon>Aquatica</taxon>
    </lineage>
</organism>
<gene>
    <name evidence="2" type="ORF">RN001_005021</name>
</gene>
<comment type="caution">
    <text evidence="2">The sequence shown here is derived from an EMBL/GenBank/DDBJ whole genome shotgun (WGS) entry which is preliminary data.</text>
</comment>
<evidence type="ECO:0000313" key="3">
    <source>
        <dbReference type="Proteomes" id="UP001353858"/>
    </source>
</evidence>
<evidence type="ECO:0000256" key="1">
    <source>
        <dbReference type="SAM" id="SignalP"/>
    </source>
</evidence>
<feature type="signal peptide" evidence="1">
    <location>
        <begin position="1"/>
        <end position="18"/>
    </location>
</feature>
<keyword evidence="3" id="KW-1185">Reference proteome</keyword>
<accession>A0AAN7SHQ4</accession>
<dbReference type="AlphaFoldDB" id="A0AAN7SHQ4"/>
<feature type="chain" id="PRO_5043037362" evidence="1">
    <location>
        <begin position="19"/>
        <end position="88"/>
    </location>
</feature>